<organism evidence="2 3">
    <name type="scientific">Sphingomonas parapaucimobilis NBRC 15100</name>
    <dbReference type="NCBI Taxonomy" id="1219049"/>
    <lineage>
        <taxon>Bacteria</taxon>
        <taxon>Pseudomonadati</taxon>
        <taxon>Pseudomonadota</taxon>
        <taxon>Alphaproteobacteria</taxon>
        <taxon>Sphingomonadales</taxon>
        <taxon>Sphingomonadaceae</taxon>
        <taxon>Sphingomonas</taxon>
    </lineage>
</organism>
<name>A0A0A1W5T4_9SPHN</name>
<evidence type="ECO:0000313" key="3">
    <source>
        <dbReference type="Proteomes" id="UP000032305"/>
    </source>
</evidence>
<dbReference type="EMBL" id="BBPI01000034">
    <property type="protein sequence ID" value="GAM00542.1"/>
    <property type="molecule type" value="Genomic_DNA"/>
</dbReference>
<protein>
    <submittedName>
        <fullName evidence="2">Uncharacterized protein</fullName>
    </submittedName>
</protein>
<evidence type="ECO:0000256" key="1">
    <source>
        <dbReference type="SAM" id="MobiDB-lite"/>
    </source>
</evidence>
<comment type="caution">
    <text evidence="2">The sequence shown here is derived from an EMBL/GenBank/DDBJ whole genome shotgun (WGS) entry which is preliminary data.</text>
</comment>
<dbReference type="Proteomes" id="UP000032305">
    <property type="component" value="Unassembled WGS sequence"/>
</dbReference>
<keyword evidence="3" id="KW-1185">Reference proteome</keyword>
<reference evidence="2 3" key="1">
    <citation type="submission" date="2014-11" db="EMBL/GenBank/DDBJ databases">
        <title>Whole genome shotgun sequence of Sphingomonas parapaucimobilis NBRC 15100.</title>
        <authorList>
            <person name="Katano-Makiyama Y."/>
            <person name="Hosoyama A."/>
            <person name="Hashimoto M."/>
            <person name="Hosoyama Y."/>
            <person name="Noguchi M."/>
            <person name="Numata M."/>
            <person name="Tsuchikane K."/>
            <person name="Hirakata S."/>
            <person name="Uohara A."/>
            <person name="Shimodaira J."/>
            <person name="Ohji S."/>
            <person name="Ichikawa N."/>
            <person name="Kimura A."/>
            <person name="Yamazoe A."/>
            <person name="Fujita N."/>
        </authorList>
    </citation>
    <scope>NUCLEOTIDE SEQUENCE [LARGE SCALE GENOMIC DNA]</scope>
    <source>
        <strain evidence="2 3">NBRC 15100</strain>
    </source>
</reference>
<dbReference type="OrthoDB" id="9979304at2"/>
<evidence type="ECO:0000313" key="2">
    <source>
        <dbReference type="EMBL" id="GAM00542.1"/>
    </source>
</evidence>
<dbReference type="AlphaFoldDB" id="A0A0A1W5T4"/>
<gene>
    <name evidence="2" type="ORF">SP5_034_01160</name>
</gene>
<dbReference type="RefSeq" id="WP_042485576.1">
    <property type="nucleotide sequence ID" value="NZ_BBPI01000034.1"/>
</dbReference>
<sequence>MKFGICHADKREVIFVSDEPFPAPATYPDGYFGAQENCIFPGLVQLDVRTVANRIERAFPLDIRLEVDECWLTIGRQAGLFQRLTSPLLGGGEPIATPIRLRVRLQHCYVRYQCQGVSIPTSSKYRSAVEIGTYSDRRNTSDTTASTQDVSGNAGFGAKAGTKESSLSAEAGFRSASQWQGKVTTERVIAATRDIYEVEAVPGGWRVGDKVFGDPVKDGGLLDGPYFARKVEGHPHSCLVQFPRGTSDGVILLDVTTRDGLRVEREDGAGASPNERESAVLAMKDRMAALCIETGERQSLSEVILASVSVRCSAAHDAEEMPL</sequence>
<proteinExistence type="predicted"/>
<feature type="region of interest" description="Disordered" evidence="1">
    <location>
        <begin position="136"/>
        <end position="157"/>
    </location>
</feature>
<feature type="compositionally biased region" description="Polar residues" evidence="1">
    <location>
        <begin position="141"/>
        <end position="151"/>
    </location>
</feature>
<accession>A0A0A1W5T4</accession>